<evidence type="ECO:0000313" key="2">
    <source>
        <dbReference type="EMBL" id="OGM06235.1"/>
    </source>
</evidence>
<accession>A0A1F7WVX4</accession>
<feature type="region of interest" description="Disordered" evidence="1">
    <location>
        <begin position="285"/>
        <end position="313"/>
    </location>
</feature>
<comment type="caution">
    <text evidence="2">The sequence shown here is derived from an EMBL/GenBank/DDBJ whole genome shotgun (WGS) entry which is preliminary data.</text>
</comment>
<dbReference type="Proteomes" id="UP000178735">
    <property type="component" value="Unassembled WGS sequence"/>
</dbReference>
<evidence type="ECO:0000313" key="3">
    <source>
        <dbReference type="Proteomes" id="UP000178735"/>
    </source>
</evidence>
<evidence type="ECO:0000256" key="1">
    <source>
        <dbReference type="SAM" id="MobiDB-lite"/>
    </source>
</evidence>
<gene>
    <name evidence="2" type="ORF">A2008_03040</name>
</gene>
<evidence type="ECO:0008006" key="4">
    <source>
        <dbReference type="Google" id="ProtNLM"/>
    </source>
</evidence>
<proteinExistence type="predicted"/>
<organism evidence="2 3">
    <name type="scientific">Candidatus Wallbacteria bacterium GWC2_49_35</name>
    <dbReference type="NCBI Taxonomy" id="1817813"/>
    <lineage>
        <taxon>Bacteria</taxon>
        <taxon>Candidatus Walliibacteriota</taxon>
    </lineage>
</organism>
<dbReference type="STRING" id="1817813.A2008_03040"/>
<protein>
    <recommendedName>
        <fullName evidence="4">TraB determinant protein</fullName>
    </recommendedName>
</protein>
<reference evidence="2 3" key="1">
    <citation type="journal article" date="2016" name="Nat. Commun.">
        <title>Thousands of microbial genomes shed light on interconnected biogeochemical processes in an aquifer system.</title>
        <authorList>
            <person name="Anantharaman K."/>
            <person name="Brown C.T."/>
            <person name="Hug L.A."/>
            <person name="Sharon I."/>
            <person name="Castelle C.J."/>
            <person name="Probst A.J."/>
            <person name="Thomas B.C."/>
            <person name="Singh A."/>
            <person name="Wilkins M.J."/>
            <person name="Karaoz U."/>
            <person name="Brodie E.L."/>
            <person name="Williams K.H."/>
            <person name="Hubbard S.S."/>
            <person name="Banfield J.F."/>
        </authorList>
    </citation>
    <scope>NUCLEOTIDE SEQUENCE [LARGE SCALE GENOMIC DNA]</scope>
</reference>
<dbReference type="AlphaFoldDB" id="A0A1F7WVX4"/>
<sequence>MDMNNDSRRSFYVDIGEYTGSDLLVKNNIYFLPSLHGRLEFAVTASLIMKGVEFDAVALELPDFMKHSYIDGVARLPYISAVCVETGGALCYHLIEPQDAMCEAARAFVPGRAGSLYFIDRFIDDYRDHGDSFPDPYSVRGAGFVNYCAEYYKANGAAPLNERGHDDLMREQFMAANLEALAQKHSKVLFVCGMYHYPAIFKMLDYKNTLPFYNKKVGRVYLANLAKSSHESVLSESPFIIKHFEAFKNAPPSADEPAVDSPVENIPQDNVLKVDFFSKNAGSFGTGTAPDAANDPGAKEDEERGSGCRGSAKDNISSVEYTLKVMQTEESFNFPEPASLDRARLNLKLLKLAAVDYHKNAGTEIGHNYFVVMLKFLSSYVKLKGALAPGLYDLLMAARASVDDNYAYEVFQRAVDYPWIDNSHKFVTLELGLNDLKIDGKLIRFHRRMKSVKQMFAPGLKKRKKEAKEGDWLREWKNNEDSICSYQPEDIVIENFGDYLRKKAKSLLNDEQARVEPFSTSLMDGVDMRETIRNYHVDKRIYVRVGRNAHGAAGTVVMIFDEDQPATAAAYEKYPYKMTWLGEHGQESDMAFYSSVPGDKIVGPGISRCEYGGFMLSYPPLRLYDIWRDPSYFMAKTKSETLLLAALDYSIEKFVVYCAKKPPRTFFKTVAARLGKKIVYVPLGQFSRITLDKLRVMHILSAKSVRDNAKDYIW</sequence>
<feature type="compositionally biased region" description="Basic and acidic residues" evidence="1">
    <location>
        <begin position="297"/>
        <end position="306"/>
    </location>
</feature>
<dbReference type="EMBL" id="MGFH01000074">
    <property type="protein sequence ID" value="OGM06235.1"/>
    <property type="molecule type" value="Genomic_DNA"/>
</dbReference>
<name>A0A1F7WVX4_9BACT</name>